<name>A0A562IYU7_9GAMM</name>
<evidence type="ECO:0000256" key="2">
    <source>
        <dbReference type="ARBA" id="ARBA00023015"/>
    </source>
</evidence>
<dbReference type="Pfam" id="PF04542">
    <property type="entry name" value="Sigma70_r2"/>
    <property type="match status" value="1"/>
</dbReference>
<accession>A0A562IYU7</accession>
<dbReference type="InterPro" id="IPR007627">
    <property type="entry name" value="RNA_pol_sigma70_r2"/>
</dbReference>
<dbReference type="GO" id="GO:0003677">
    <property type="term" value="F:DNA binding"/>
    <property type="evidence" value="ECO:0007669"/>
    <property type="project" value="InterPro"/>
</dbReference>
<dbReference type="Pfam" id="PF08281">
    <property type="entry name" value="Sigma70_r4_2"/>
    <property type="match status" value="1"/>
</dbReference>
<evidence type="ECO:0000313" key="8">
    <source>
        <dbReference type="Proteomes" id="UP000319627"/>
    </source>
</evidence>
<comment type="similarity">
    <text evidence="1">Belongs to the sigma-70 factor family. ECF subfamily.</text>
</comment>
<dbReference type="AlphaFoldDB" id="A0A562IYU7"/>
<dbReference type="InterPro" id="IPR013249">
    <property type="entry name" value="RNA_pol_sigma70_r4_t2"/>
</dbReference>
<evidence type="ECO:0000313" key="7">
    <source>
        <dbReference type="EMBL" id="TWH76033.1"/>
    </source>
</evidence>
<dbReference type="InterPro" id="IPR013325">
    <property type="entry name" value="RNA_pol_sigma_r2"/>
</dbReference>
<dbReference type="RefSeq" id="WP_144571250.1">
    <property type="nucleotide sequence ID" value="NZ_VLKG01000004.1"/>
</dbReference>
<dbReference type="NCBIfam" id="NF009179">
    <property type="entry name" value="PRK12527.1"/>
    <property type="match status" value="1"/>
</dbReference>
<dbReference type="Proteomes" id="UP000319627">
    <property type="component" value="Unassembled WGS sequence"/>
</dbReference>
<dbReference type="GO" id="GO:0016987">
    <property type="term" value="F:sigma factor activity"/>
    <property type="evidence" value="ECO:0007669"/>
    <property type="project" value="UniProtKB-KW"/>
</dbReference>
<dbReference type="NCBIfam" id="TIGR02937">
    <property type="entry name" value="sigma70-ECF"/>
    <property type="match status" value="1"/>
</dbReference>
<feature type="domain" description="RNA polymerase sigma factor 70 region 4 type 2" evidence="6">
    <location>
        <begin position="99"/>
        <end position="150"/>
    </location>
</feature>
<dbReference type="PANTHER" id="PTHR43133">
    <property type="entry name" value="RNA POLYMERASE ECF-TYPE SIGMA FACTO"/>
    <property type="match status" value="1"/>
</dbReference>
<dbReference type="InterPro" id="IPR013324">
    <property type="entry name" value="RNA_pol_sigma_r3/r4-like"/>
</dbReference>
<feature type="domain" description="RNA polymerase sigma-70 region 2" evidence="5">
    <location>
        <begin position="2"/>
        <end position="66"/>
    </location>
</feature>
<evidence type="ECO:0000256" key="1">
    <source>
        <dbReference type="ARBA" id="ARBA00010641"/>
    </source>
</evidence>
<dbReference type="InterPro" id="IPR039425">
    <property type="entry name" value="RNA_pol_sigma-70-like"/>
</dbReference>
<protein>
    <submittedName>
        <fullName evidence="7">RNA polymerase sigma-70 factor (ECF subfamily)</fullName>
    </submittedName>
</protein>
<dbReference type="GO" id="GO:0006352">
    <property type="term" value="P:DNA-templated transcription initiation"/>
    <property type="evidence" value="ECO:0007669"/>
    <property type="project" value="InterPro"/>
</dbReference>
<dbReference type="Gene3D" id="1.10.10.10">
    <property type="entry name" value="Winged helix-like DNA-binding domain superfamily/Winged helix DNA-binding domain"/>
    <property type="match status" value="1"/>
</dbReference>
<dbReference type="PANTHER" id="PTHR43133:SF63">
    <property type="entry name" value="RNA POLYMERASE SIGMA FACTOR FECI-RELATED"/>
    <property type="match status" value="1"/>
</dbReference>
<reference evidence="7 8" key="1">
    <citation type="submission" date="2019-07" db="EMBL/GenBank/DDBJ databases">
        <title>Genomic Encyclopedia of Type Strains, Phase I: the one thousand microbial genomes (KMG-I) project.</title>
        <authorList>
            <person name="Kyrpides N."/>
        </authorList>
    </citation>
    <scope>NUCLEOTIDE SEQUENCE [LARGE SCALE GENOMIC DNA]</scope>
    <source>
        <strain evidence="7 8">DSM 375</strain>
    </source>
</reference>
<proteinExistence type="inferred from homology"/>
<dbReference type="OrthoDB" id="9797134at2"/>
<dbReference type="InterPro" id="IPR036388">
    <property type="entry name" value="WH-like_DNA-bd_sf"/>
</dbReference>
<evidence type="ECO:0000256" key="4">
    <source>
        <dbReference type="ARBA" id="ARBA00023163"/>
    </source>
</evidence>
<dbReference type="EMBL" id="VLKG01000004">
    <property type="protein sequence ID" value="TWH76033.1"/>
    <property type="molecule type" value="Genomic_DNA"/>
</dbReference>
<evidence type="ECO:0000259" key="5">
    <source>
        <dbReference type="Pfam" id="PF04542"/>
    </source>
</evidence>
<dbReference type="InterPro" id="IPR014284">
    <property type="entry name" value="RNA_pol_sigma-70_dom"/>
</dbReference>
<dbReference type="SUPFAM" id="SSF88659">
    <property type="entry name" value="Sigma3 and sigma4 domains of RNA polymerase sigma factors"/>
    <property type="match status" value="1"/>
</dbReference>
<keyword evidence="3" id="KW-0731">Sigma factor</keyword>
<comment type="caution">
    <text evidence="7">The sequence shown here is derived from an EMBL/GenBank/DDBJ whole genome shotgun (WGS) entry which is preliminary data.</text>
</comment>
<dbReference type="Gene3D" id="1.10.1740.10">
    <property type="match status" value="1"/>
</dbReference>
<sequence length="162" mass="18828">MENYYREIIRYLTAKLGDGHLAADVTQDAFLRILERSSSREDIIQPRAFLYRTALNLVTDEHRRSRHRCREDLNVLDGEEGIQVPSPQHVLLQKERLALLQRALAELSEPCRQAFVLRKLEGLGHVEIAQHLGISKDMVEKHIVNAMKHCRIRMRQWDAGQP</sequence>
<keyword evidence="2" id="KW-0805">Transcription regulation</keyword>
<evidence type="ECO:0000256" key="3">
    <source>
        <dbReference type="ARBA" id="ARBA00023082"/>
    </source>
</evidence>
<keyword evidence="4" id="KW-0804">Transcription</keyword>
<dbReference type="SUPFAM" id="SSF88946">
    <property type="entry name" value="Sigma2 domain of RNA polymerase sigma factors"/>
    <property type="match status" value="1"/>
</dbReference>
<keyword evidence="8" id="KW-1185">Reference proteome</keyword>
<gene>
    <name evidence="7" type="ORF">LX59_01543</name>
</gene>
<organism evidence="7 8">
    <name type="scientific">Azomonas agilis</name>
    <dbReference type="NCBI Taxonomy" id="116849"/>
    <lineage>
        <taxon>Bacteria</taxon>
        <taxon>Pseudomonadati</taxon>
        <taxon>Pseudomonadota</taxon>
        <taxon>Gammaproteobacteria</taxon>
        <taxon>Pseudomonadales</taxon>
        <taxon>Pseudomonadaceae</taxon>
        <taxon>Azomonas</taxon>
    </lineage>
</organism>
<evidence type="ECO:0000259" key="6">
    <source>
        <dbReference type="Pfam" id="PF08281"/>
    </source>
</evidence>